<sequence length="81" mass="9549">MARQSITLANQNDEWLKQQVAKEEFTSKSEAVNYLIKQARERDAYHEYVQMKIDRGLKSGFAPKQTKEEMLAEFKKRLNVL</sequence>
<organism evidence="1 2">
    <name type="scientific">Flavobacterium branchiophilum</name>
    <dbReference type="NCBI Taxonomy" id="55197"/>
    <lineage>
        <taxon>Bacteria</taxon>
        <taxon>Pseudomonadati</taxon>
        <taxon>Bacteroidota</taxon>
        <taxon>Flavobacteriia</taxon>
        <taxon>Flavobacteriales</taxon>
        <taxon>Flavobacteriaceae</taxon>
        <taxon>Flavobacterium</taxon>
    </lineage>
</organism>
<dbReference type="SUPFAM" id="SSF47598">
    <property type="entry name" value="Ribbon-helix-helix"/>
    <property type="match status" value="1"/>
</dbReference>
<dbReference type="EMBL" id="PCMW01000007">
    <property type="protein sequence ID" value="PDS26928.1"/>
    <property type="molecule type" value="Genomic_DNA"/>
</dbReference>
<gene>
    <name evidence="1" type="ORF">B0A77_01555</name>
</gene>
<accession>A0A2H3KQY1</accession>
<evidence type="ECO:0000313" key="1">
    <source>
        <dbReference type="EMBL" id="PDS26928.1"/>
    </source>
</evidence>
<dbReference type="GO" id="GO:0006355">
    <property type="term" value="P:regulation of DNA-templated transcription"/>
    <property type="evidence" value="ECO:0007669"/>
    <property type="project" value="InterPro"/>
</dbReference>
<protein>
    <submittedName>
        <fullName evidence="1">CopG family transcriptional regulator</fullName>
    </submittedName>
</protein>
<proteinExistence type="predicted"/>
<name>A0A2H3KQY1_9FLAO</name>
<reference evidence="1 2" key="1">
    <citation type="submission" date="2017-09" db="EMBL/GenBank/DDBJ databases">
        <title>Whole genomes of Flavobacteriaceae.</title>
        <authorList>
            <person name="Stine C."/>
            <person name="Li C."/>
            <person name="Tadesse D."/>
        </authorList>
    </citation>
    <scope>NUCLEOTIDE SEQUENCE [LARGE SCALE GENOMIC DNA]</scope>
    <source>
        <strain evidence="1 2">ATCC 35036</strain>
    </source>
</reference>
<dbReference type="InterPro" id="IPR010985">
    <property type="entry name" value="Ribbon_hlx_hlx"/>
</dbReference>
<dbReference type="Gene3D" id="6.10.10.120">
    <property type="entry name" value="Antitoxin ParD1-like"/>
    <property type="match status" value="1"/>
</dbReference>
<dbReference type="OrthoDB" id="517416at2"/>
<dbReference type="InterPro" id="IPR038296">
    <property type="entry name" value="ParD_sf"/>
</dbReference>
<dbReference type="AlphaFoldDB" id="A0A2H3KQY1"/>
<comment type="caution">
    <text evidence="1">The sequence shown here is derived from an EMBL/GenBank/DDBJ whole genome shotgun (WGS) entry which is preliminary data.</text>
</comment>
<dbReference type="Proteomes" id="UP000220828">
    <property type="component" value="Unassembled WGS sequence"/>
</dbReference>
<evidence type="ECO:0000313" key="2">
    <source>
        <dbReference type="Proteomes" id="UP000220828"/>
    </source>
</evidence>
<dbReference type="RefSeq" id="WP_097553312.1">
    <property type="nucleotide sequence ID" value="NZ_PCMW01000007.1"/>
</dbReference>